<reference evidence="3 4" key="1">
    <citation type="submission" date="2017-02" db="EMBL/GenBank/DDBJ databases">
        <authorList>
            <person name="Peterson S.W."/>
        </authorList>
    </citation>
    <scope>NUCLEOTIDE SEQUENCE [LARGE SCALE GENOMIC DNA]</scope>
    <source>
        <strain evidence="3 4">DSM 25262</strain>
    </source>
</reference>
<feature type="transmembrane region" description="Helical" evidence="1">
    <location>
        <begin position="196"/>
        <end position="221"/>
    </location>
</feature>
<sequence length="354" mass="42067">MKPVVRSLTLGDPVFLSDNTYTAFDRFWLKIIKDERDLPFIYLTLRITFTMLPIAVLLYMPFITGWVWWFFAILYIIFNNFIFKGPFGLMLHCTSHRPLFNQQYAWLNRYLPWIIGPLFGQTPETYASHHLAMHHRENNLENDLSSTMHYQRDSLRDFLLYFSRFFFTVIPSLAWYFNERSQLALRNRVIRGELAFFGVCALLCLVSWQATVMVFLLPLLISRIIMMVGNWAQHSFIDEADPENFYKNSITCINTPYNHKCWNDGYHISHHIKPSMHWTLHPEHLQTNLQAYADNKALVFEGIHFLHIWWYLMKKDYTRLAKHVVNIHGIFASEDDIIALMKGRTRKIKRTVTT</sequence>
<dbReference type="PANTHER" id="PTHR36459">
    <property type="entry name" value="ORF"/>
    <property type="match status" value="1"/>
</dbReference>
<dbReference type="PANTHER" id="PTHR36459:SF1">
    <property type="entry name" value="FATTY ACID DESATURASE DOMAIN-CONTAINING PROTEIN-RELATED"/>
    <property type="match status" value="1"/>
</dbReference>
<evidence type="ECO:0000256" key="1">
    <source>
        <dbReference type="SAM" id="Phobius"/>
    </source>
</evidence>
<gene>
    <name evidence="3" type="ORF">SAMN05660236_5191</name>
</gene>
<feature type="transmembrane region" description="Helical" evidence="1">
    <location>
        <begin position="40"/>
        <end position="60"/>
    </location>
</feature>
<evidence type="ECO:0000313" key="3">
    <source>
        <dbReference type="EMBL" id="SKC86600.1"/>
    </source>
</evidence>
<dbReference type="Proteomes" id="UP000190961">
    <property type="component" value="Unassembled WGS sequence"/>
</dbReference>
<evidence type="ECO:0000313" key="4">
    <source>
        <dbReference type="Proteomes" id="UP000190961"/>
    </source>
</evidence>
<accession>A0A1T5MEF8</accession>
<dbReference type="InterPro" id="IPR005804">
    <property type="entry name" value="FA_desaturase_dom"/>
</dbReference>
<feature type="domain" description="Fatty acid desaturase" evidence="2">
    <location>
        <begin position="68"/>
        <end position="298"/>
    </location>
</feature>
<dbReference type="OrthoDB" id="634389at2"/>
<feature type="transmembrane region" description="Helical" evidence="1">
    <location>
        <begin position="66"/>
        <end position="83"/>
    </location>
</feature>
<keyword evidence="4" id="KW-1185">Reference proteome</keyword>
<feature type="transmembrane region" description="Helical" evidence="1">
    <location>
        <begin position="158"/>
        <end position="176"/>
    </location>
</feature>
<name>A0A1T5MEF8_9BACT</name>
<evidence type="ECO:0000259" key="2">
    <source>
        <dbReference type="Pfam" id="PF00487"/>
    </source>
</evidence>
<dbReference type="GO" id="GO:0006629">
    <property type="term" value="P:lipid metabolic process"/>
    <property type="evidence" value="ECO:0007669"/>
    <property type="project" value="InterPro"/>
</dbReference>
<protein>
    <submittedName>
        <fullName evidence="3">Fatty acid desaturase</fullName>
    </submittedName>
</protein>
<keyword evidence="1" id="KW-0472">Membrane</keyword>
<dbReference type="Pfam" id="PF00487">
    <property type="entry name" value="FA_desaturase"/>
    <property type="match status" value="1"/>
</dbReference>
<dbReference type="AlphaFoldDB" id="A0A1T5MEF8"/>
<dbReference type="RefSeq" id="WP_079689683.1">
    <property type="nucleotide sequence ID" value="NZ_FUZU01000004.1"/>
</dbReference>
<dbReference type="STRING" id="688867.SAMN05660236_5191"/>
<keyword evidence="1" id="KW-0812">Transmembrane</keyword>
<proteinExistence type="predicted"/>
<organism evidence="3 4">
    <name type="scientific">Ohtaekwangia koreensis</name>
    <dbReference type="NCBI Taxonomy" id="688867"/>
    <lineage>
        <taxon>Bacteria</taxon>
        <taxon>Pseudomonadati</taxon>
        <taxon>Bacteroidota</taxon>
        <taxon>Cytophagia</taxon>
        <taxon>Cytophagales</taxon>
        <taxon>Fulvivirgaceae</taxon>
        <taxon>Ohtaekwangia</taxon>
    </lineage>
</organism>
<dbReference type="EMBL" id="FUZU01000004">
    <property type="protein sequence ID" value="SKC86600.1"/>
    <property type="molecule type" value="Genomic_DNA"/>
</dbReference>
<keyword evidence="1" id="KW-1133">Transmembrane helix</keyword>